<dbReference type="GO" id="GO:0006310">
    <property type="term" value="P:DNA recombination"/>
    <property type="evidence" value="ECO:0007669"/>
    <property type="project" value="UniProtKB-KW"/>
</dbReference>
<evidence type="ECO:0000256" key="1">
    <source>
        <dbReference type="ARBA" id="ARBA00004123"/>
    </source>
</evidence>
<evidence type="ECO:0000313" key="10">
    <source>
        <dbReference type="EMBL" id="EGG23000.1"/>
    </source>
</evidence>
<feature type="compositionally biased region" description="Low complexity" evidence="7">
    <location>
        <begin position="376"/>
        <end position="392"/>
    </location>
</feature>
<evidence type="ECO:0000259" key="8">
    <source>
        <dbReference type="Pfam" id="PF06632"/>
    </source>
</evidence>
<dbReference type="Gene3D" id="2.170.210.10">
    <property type="entry name" value="DNA double-strand break repair and VJ recombination XRCC4, N-terminal"/>
    <property type="match status" value="1"/>
</dbReference>
<sequence>MFSRYSFSGSSDYNDTLINNNNSNNNNNTKVGGDVFQDNSSSSIDNASASTSSIQESISRFNLTFISSEQQKQQHNKIDVSYATPLLSSYYIKCKWNNNGSFDILLTDTKSIWNGHISINYIENILKPDGMKTDHYVSLIKKALITQDQSGTQFTYRLRQSNSKPNNLEFTINIKLDNSELSLKSSLILSKVTNHSTANLEDYFNWLIGKVDSLSDHNLQLNKQNDSLQTQFNESIDIIKQLTSEKQSMELDLFGKFVIILNEKKHKIKELTNQLKQQQREMNSLQTKLKSVQSLSPKKQSGKLMVLSQSPPSSPSSQQQDSSSSLSISPKSKQQQQYQQNTPVKRKNQQQQHYSMTQNSMPSLDLLTSDDNYLVNSSTNNNNNNNNSNKQI</sequence>
<dbReference type="KEGG" id="dfa:DFA_05130"/>
<dbReference type="SUPFAM" id="SSF50809">
    <property type="entry name" value="XRCC4, N-terminal domain"/>
    <property type="match status" value="1"/>
</dbReference>
<protein>
    <submittedName>
        <fullName evidence="10">DNA repair protein XRCC4</fullName>
    </submittedName>
</protein>
<feature type="region of interest" description="Disordered" evidence="7">
    <location>
        <begin position="290"/>
        <end position="392"/>
    </location>
</feature>
<comment type="subcellular location">
    <subcellularLocation>
        <location evidence="1">Nucleus</location>
    </subcellularLocation>
</comment>
<keyword evidence="5" id="KW-0539">Nucleus</keyword>
<dbReference type="InterPro" id="IPR010585">
    <property type="entry name" value="DNA_repair_prot_XRCC4"/>
</dbReference>
<evidence type="ECO:0000256" key="2">
    <source>
        <dbReference type="ARBA" id="ARBA00022763"/>
    </source>
</evidence>
<dbReference type="OrthoDB" id="21361at2759"/>
<dbReference type="PANTHER" id="PTHR28559:SF1">
    <property type="entry name" value="DNA REPAIR PROTEIN XRCC4"/>
    <property type="match status" value="1"/>
</dbReference>
<dbReference type="GO" id="GO:0010165">
    <property type="term" value="P:response to X-ray"/>
    <property type="evidence" value="ECO:0007669"/>
    <property type="project" value="TreeGrafter"/>
</dbReference>
<dbReference type="GO" id="GO:0003677">
    <property type="term" value="F:DNA binding"/>
    <property type="evidence" value="ECO:0007669"/>
    <property type="project" value="InterPro"/>
</dbReference>
<evidence type="ECO:0000256" key="3">
    <source>
        <dbReference type="ARBA" id="ARBA00023172"/>
    </source>
</evidence>
<evidence type="ECO:0000256" key="7">
    <source>
        <dbReference type="SAM" id="MobiDB-lite"/>
    </source>
</evidence>
<dbReference type="GeneID" id="14875589"/>
<dbReference type="InterPro" id="IPR009089">
    <property type="entry name" value="XRCC4_N_sf"/>
</dbReference>
<dbReference type="EMBL" id="GL883008">
    <property type="protein sequence ID" value="EGG23000.1"/>
    <property type="molecule type" value="Genomic_DNA"/>
</dbReference>
<comment type="similarity">
    <text evidence="6">Belongs to the XRCC4-XLF family. XRCC4 subfamily.</text>
</comment>
<dbReference type="RefSeq" id="XP_004360851.1">
    <property type="nucleotide sequence ID" value="XM_004360794.1"/>
</dbReference>
<dbReference type="GO" id="GO:0032807">
    <property type="term" value="C:DNA ligase IV complex"/>
    <property type="evidence" value="ECO:0007669"/>
    <property type="project" value="TreeGrafter"/>
</dbReference>
<evidence type="ECO:0000313" key="11">
    <source>
        <dbReference type="Proteomes" id="UP000007797"/>
    </source>
</evidence>
<dbReference type="Gene3D" id="1.20.5.370">
    <property type="match status" value="1"/>
</dbReference>
<dbReference type="SUPFAM" id="SSF58022">
    <property type="entry name" value="XRCC4, C-terminal oligomerization domain"/>
    <property type="match status" value="1"/>
</dbReference>
<dbReference type="AlphaFoldDB" id="F4PNE7"/>
<feature type="compositionally biased region" description="Low complexity" evidence="7">
    <location>
        <begin position="19"/>
        <end position="28"/>
    </location>
</feature>
<dbReference type="GO" id="GO:0005958">
    <property type="term" value="C:DNA-dependent protein kinase-DNA ligase 4 complex"/>
    <property type="evidence" value="ECO:0007669"/>
    <property type="project" value="TreeGrafter"/>
</dbReference>
<evidence type="ECO:0000259" key="9">
    <source>
        <dbReference type="Pfam" id="PF21924"/>
    </source>
</evidence>
<organism evidence="10 11">
    <name type="scientific">Cavenderia fasciculata</name>
    <name type="common">Slime mold</name>
    <name type="synonym">Dictyostelium fasciculatum</name>
    <dbReference type="NCBI Taxonomy" id="261658"/>
    <lineage>
        <taxon>Eukaryota</taxon>
        <taxon>Amoebozoa</taxon>
        <taxon>Evosea</taxon>
        <taxon>Eumycetozoa</taxon>
        <taxon>Dictyostelia</taxon>
        <taxon>Acytosteliales</taxon>
        <taxon>Cavenderiaceae</taxon>
        <taxon>Cavenderia</taxon>
    </lineage>
</organism>
<dbReference type="InterPro" id="IPR053962">
    <property type="entry name" value="XRCC4_CC"/>
</dbReference>
<feature type="domain" description="XRCC4 coiled-coil" evidence="9">
    <location>
        <begin position="211"/>
        <end position="271"/>
    </location>
</feature>
<evidence type="ECO:0000256" key="6">
    <source>
        <dbReference type="ARBA" id="ARBA00025728"/>
    </source>
</evidence>
<name>F4PNE7_CACFS</name>
<accession>F4PNE7</accession>
<feature type="compositionally biased region" description="Polar residues" evidence="7">
    <location>
        <begin position="290"/>
        <end position="299"/>
    </location>
</feature>
<dbReference type="Pfam" id="PF21924">
    <property type="entry name" value="XRCC4_CC"/>
    <property type="match status" value="1"/>
</dbReference>
<dbReference type="PANTHER" id="PTHR28559">
    <property type="entry name" value="DNA REPAIR PROTEIN XRCC4"/>
    <property type="match status" value="1"/>
</dbReference>
<feature type="domain" description="XRCC4 N-terminal" evidence="8">
    <location>
        <begin position="89"/>
        <end position="185"/>
    </location>
</feature>
<dbReference type="Pfam" id="PF06632">
    <property type="entry name" value="XRCC4"/>
    <property type="match status" value="1"/>
</dbReference>
<feature type="compositionally biased region" description="Low complexity" evidence="7">
    <location>
        <begin position="308"/>
        <end position="340"/>
    </location>
</feature>
<dbReference type="GO" id="GO:0006303">
    <property type="term" value="P:double-strand break repair via nonhomologous end joining"/>
    <property type="evidence" value="ECO:0007669"/>
    <property type="project" value="UniProtKB-ARBA"/>
</dbReference>
<evidence type="ECO:0000256" key="4">
    <source>
        <dbReference type="ARBA" id="ARBA00023204"/>
    </source>
</evidence>
<keyword evidence="3" id="KW-0233">DNA recombination</keyword>
<reference evidence="11" key="1">
    <citation type="journal article" date="2011" name="Genome Res.">
        <title>Phylogeny-wide analysis of social amoeba genomes highlights ancient origins for complex intercellular communication.</title>
        <authorList>
            <person name="Heidel A.J."/>
            <person name="Lawal H.M."/>
            <person name="Felder M."/>
            <person name="Schilde C."/>
            <person name="Helps N.R."/>
            <person name="Tunggal B."/>
            <person name="Rivero F."/>
            <person name="John U."/>
            <person name="Schleicher M."/>
            <person name="Eichinger L."/>
            <person name="Platzer M."/>
            <person name="Noegel A.A."/>
            <person name="Schaap P."/>
            <person name="Gloeckner G."/>
        </authorList>
    </citation>
    <scope>NUCLEOTIDE SEQUENCE [LARGE SCALE GENOMIC DNA]</scope>
    <source>
        <strain evidence="11">SH3</strain>
    </source>
</reference>
<dbReference type="STRING" id="1054147.F4PNE7"/>
<keyword evidence="11" id="KW-1185">Reference proteome</keyword>
<keyword evidence="4" id="KW-0234">DNA repair</keyword>
<dbReference type="InterPro" id="IPR014751">
    <property type="entry name" value="XRCC4-like_C"/>
</dbReference>
<dbReference type="Proteomes" id="UP000007797">
    <property type="component" value="Unassembled WGS sequence"/>
</dbReference>
<gene>
    <name evidence="10" type="primary">xrcc4</name>
    <name evidence="10" type="ORF">DFA_05130</name>
</gene>
<keyword evidence="2" id="KW-0227">DNA damage</keyword>
<feature type="compositionally biased region" description="Polar residues" evidence="7">
    <location>
        <begin position="349"/>
        <end position="362"/>
    </location>
</feature>
<evidence type="ECO:0000256" key="5">
    <source>
        <dbReference type="ARBA" id="ARBA00023242"/>
    </source>
</evidence>
<dbReference type="InterPro" id="IPR038051">
    <property type="entry name" value="XRCC4-like_N_sf"/>
</dbReference>
<proteinExistence type="inferred from homology"/>
<feature type="region of interest" description="Disordered" evidence="7">
    <location>
        <begin position="18"/>
        <end position="37"/>
    </location>
</feature>
<dbReference type="InterPro" id="IPR053961">
    <property type="entry name" value="XRCC4_N"/>
</dbReference>